<dbReference type="EMBL" id="BTGU01000170">
    <property type="protein sequence ID" value="GMN64161.1"/>
    <property type="molecule type" value="Genomic_DNA"/>
</dbReference>
<name>A0AA88J8X9_FICCA</name>
<organism evidence="1 2">
    <name type="scientific">Ficus carica</name>
    <name type="common">Common fig</name>
    <dbReference type="NCBI Taxonomy" id="3494"/>
    <lineage>
        <taxon>Eukaryota</taxon>
        <taxon>Viridiplantae</taxon>
        <taxon>Streptophyta</taxon>
        <taxon>Embryophyta</taxon>
        <taxon>Tracheophyta</taxon>
        <taxon>Spermatophyta</taxon>
        <taxon>Magnoliopsida</taxon>
        <taxon>eudicotyledons</taxon>
        <taxon>Gunneridae</taxon>
        <taxon>Pentapetalae</taxon>
        <taxon>rosids</taxon>
        <taxon>fabids</taxon>
        <taxon>Rosales</taxon>
        <taxon>Moraceae</taxon>
        <taxon>Ficeae</taxon>
        <taxon>Ficus</taxon>
    </lineage>
</organism>
<reference evidence="1" key="1">
    <citation type="submission" date="2023-07" db="EMBL/GenBank/DDBJ databases">
        <title>draft genome sequence of fig (Ficus carica).</title>
        <authorList>
            <person name="Takahashi T."/>
            <person name="Nishimura K."/>
        </authorList>
    </citation>
    <scope>NUCLEOTIDE SEQUENCE</scope>
</reference>
<sequence length="104" mass="11120">MPSQYDPPTTENRYELAIATSDLQASGVGNLVTSPYLNSCNPNNPRWRAPCRHHAFPCSSLEKKVLPCIKSPCDGACLGVGQGGAVGGCCRRRKVVGWSVEGDN</sequence>
<dbReference type="AlphaFoldDB" id="A0AA88J8X9"/>
<protein>
    <submittedName>
        <fullName evidence="1">Uncharacterized protein</fullName>
    </submittedName>
</protein>
<evidence type="ECO:0000313" key="1">
    <source>
        <dbReference type="EMBL" id="GMN64161.1"/>
    </source>
</evidence>
<gene>
    <name evidence="1" type="ORF">TIFTF001_033241</name>
</gene>
<keyword evidence="2" id="KW-1185">Reference proteome</keyword>
<evidence type="ECO:0000313" key="2">
    <source>
        <dbReference type="Proteomes" id="UP001187192"/>
    </source>
</evidence>
<accession>A0AA88J8X9</accession>
<proteinExistence type="predicted"/>
<comment type="caution">
    <text evidence="1">The sequence shown here is derived from an EMBL/GenBank/DDBJ whole genome shotgun (WGS) entry which is preliminary data.</text>
</comment>
<dbReference type="Proteomes" id="UP001187192">
    <property type="component" value="Unassembled WGS sequence"/>
</dbReference>